<reference evidence="2 3" key="1">
    <citation type="submission" date="2024-02" db="EMBL/GenBank/DDBJ databases">
        <title>Comparative Genomic Analysis of Flavobacterium Species Causing Columnaris Disease of Freshwater Fish in Thailand: Insights into Virulence and Resistance Mechanisms.</title>
        <authorList>
            <person name="Nguyen D."/>
            <person name="Chokmangmeepisarn P."/>
            <person name="Khianchaikhan K."/>
            <person name="Morishita M."/>
            <person name="Bunnoy A."/>
            <person name="Rodkhum C."/>
        </authorList>
    </citation>
    <scope>NUCLEOTIDE SEQUENCE [LARGE SCALE GENOMIC DNA]</scope>
    <source>
        <strain evidence="2 3">CNRT2201</strain>
    </source>
</reference>
<evidence type="ECO:0000313" key="3">
    <source>
        <dbReference type="Proteomes" id="UP001621706"/>
    </source>
</evidence>
<dbReference type="Proteomes" id="UP001621706">
    <property type="component" value="Unassembled WGS sequence"/>
</dbReference>
<accession>A0ABW8P420</accession>
<dbReference type="Pfam" id="PF24880">
    <property type="entry name" value="DUF7738"/>
    <property type="match status" value="1"/>
</dbReference>
<protein>
    <recommendedName>
        <fullName evidence="1">DUF7738 domain-containing protein</fullName>
    </recommendedName>
</protein>
<comment type="caution">
    <text evidence="2">The sequence shown here is derived from an EMBL/GenBank/DDBJ whole genome shotgun (WGS) entry which is preliminary data.</text>
</comment>
<dbReference type="RefSeq" id="WP_123895773.1">
    <property type="nucleotide sequence ID" value="NZ_JAZGZP010000001.1"/>
</dbReference>
<proteinExistence type="predicted"/>
<sequence>MIHQKIVFDIGHITHDFRCMKKTILFMAFLMMSLLSSCQNTKQKSNNCPEQGFCIQDTLLYYNTKRINVGEPIANFVKIAGKPDRIVTDSLGGNTNKTWKWSKGFSAYNDEKKIIFRLKEGEYLEYNSIEEVIKKYGKYDEYKEDKVDLTISKFYVWDNLGISVWIKSLDKIGQINIYPILSSKTYFYDMTKEDDNAVFKRHPLKEYKGNFTYNHRTVNLSKVGYTGWEKFVDGLKINGVDFDPPGDSKTMSRWIKKTDDLYVSINRYTNEEEYQEGLRVQDNGKIDGIKSIEIWSVKADGNE</sequence>
<dbReference type="EMBL" id="JAZGZP010000001">
    <property type="protein sequence ID" value="MFK6999273.1"/>
    <property type="molecule type" value="Genomic_DNA"/>
</dbReference>
<feature type="domain" description="DUF7738" evidence="1">
    <location>
        <begin position="128"/>
        <end position="219"/>
    </location>
</feature>
<keyword evidence="3" id="KW-1185">Reference proteome</keyword>
<name>A0ABW8P420_9FLAO</name>
<organism evidence="2 3">
    <name type="scientific">Flavobacterium oreochromis</name>
    <dbReference type="NCBI Taxonomy" id="2906078"/>
    <lineage>
        <taxon>Bacteria</taxon>
        <taxon>Pseudomonadati</taxon>
        <taxon>Bacteroidota</taxon>
        <taxon>Flavobacteriia</taxon>
        <taxon>Flavobacteriales</taxon>
        <taxon>Flavobacteriaceae</taxon>
        <taxon>Flavobacterium</taxon>
    </lineage>
</organism>
<gene>
    <name evidence="2" type="ORF">V3I07_00025</name>
</gene>
<evidence type="ECO:0000259" key="1">
    <source>
        <dbReference type="Pfam" id="PF24880"/>
    </source>
</evidence>
<dbReference type="InterPro" id="IPR056640">
    <property type="entry name" value="DUF7738"/>
</dbReference>
<evidence type="ECO:0000313" key="2">
    <source>
        <dbReference type="EMBL" id="MFK6999273.1"/>
    </source>
</evidence>